<sequence>MNETIAGDSSAAEHKAERATASVPSREASLLGAFSSIKFLAGVAGVLAGIWALFPSYYTQGYLETLNVPTTYFPVEAADTPATLHRVMMSLLANFLIPLTDHPGVWVIAAISALALTAFLWQKLRKPKGSPSSSAKPKWTPSATVLSVGAGIYLALVVYLLPRVLLMVAAILLLLPYVAQIAGQKDAQAVLAKRSACNVAAEKRPLGCVVVRYETKGLDGKEKVVDLAGVIVAGNSRWLAMLAGDDVITVPANVVGTSARLVAPVSR</sequence>
<dbReference type="RefSeq" id="WP_102768397.1">
    <property type="nucleotide sequence ID" value="NZ_POSP01000003.1"/>
</dbReference>
<comment type="caution">
    <text evidence="3">The sequence shown here is derived from an EMBL/GenBank/DDBJ whole genome shotgun (WGS) entry which is preliminary data.</text>
</comment>
<evidence type="ECO:0000313" key="4">
    <source>
        <dbReference type="Proteomes" id="UP000235916"/>
    </source>
</evidence>
<organism evidence="3 4">
    <name type="scientific">Kinneretia aquatilis</name>
    <dbReference type="NCBI Taxonomy" id="2070761"/>
    <lineage>
        <taxon>Bacteria</taxon>
        <taxon>Pseudomonadati</taxon>
        <taxon>Pseudomonadota</taxon>
        <taxon>Betaproteobacteria</taxon>
        <taxon>Burkholderiales</taxon>
        <taxon>Sphaerotilaceae</taxon>
        <taxon>Roseateles</taxon>
    </lineage>
</organism>
<keyword evidence="2" id="KW-1133">Transmembrane helix</keyword>
<name>A0A2N8KYE7_9BURK</name>
<feature type="transmembrane region" description="Helical" evidence="2">
    <location>
        <begin position="104"/>
        <end position="121"/>
    </location>
</feature>
<protein>
    <submittedName>
        <fullName evidence="3">Uncharacterized protein</fullName>
    </submittedName>
</protein>
<feature type="region of interest" description="Disordered" evidence="1">
    <location>
        <begin position="1"/>
        <end position="20"/>
    </location>
</feature>
<keyword evidence="2" id="KW-0472">Membrane</keyword>
<dbReference type="AlphaFoldDB" id="A0A2N8KYE7"/>
<feature type="transmembrane region" description="Helical" evidence="2">
    <location>
        <begin position="142"/>
        <end position="159"/>
    </location>
</feature>
<feature type="transmembrane region" description="Helical" evidence="2">
    <location>
        <begin position="165"/>
        <end position="183"/>
    </location>
</feature>
<evidence type="ECO:0000313" key="3">
    <source>
        <dbReference type="EMBL" id="PND38478.1"/>
    </source>
</evidence>
<proteinExistence type="predicted"/>
<accession>A0A2N8KYE7</accession>
<reference evidence="3 4" key="1">
    <citation type="submission" date="2018-01" db="EMBL/GenBank/DDBJ databases">
        <title>Draft genome sequence of Paucibacter aquatile CR182 isolated from freshwater of the Nakdong River.</title>
        <authorList>
            <person name="Choi A."/>
            <person name="Chung E.J."/>
        </authorList>
    </citation>
    <scope>NUCLEOTIDE SEQUENCE [LARGE SCALE GENOMIC DNA]</scope>
    <source>
        <strain evidence="3 4">CR182</strain>
    </source>
</reference>
<evidence type="ECO:0000256" key="2">
    <source>
        <dbReference type="SAM" id="Phobius"/>
    </source>
</evidence>
<feature type="transmembrane region" description="Helical" evidence="2">
    <location>
        <begin position="39"/>
        <end position="58"/>
    </location>
</feature>
<evidence type="ECO:0000256" key="1">
    <source>
        <dbReference type="SAM" id="MobiDB-lite"/>
    </source>
</evidence>
<keyword evidence="4" id="KW-1185">Reference proteome</keyword>
<keyword evidence="2" id="KW-0812">Transmembrane</keyword>
<gene>
    <name evidence="3" type="ORF">C1O66_13745</name>
</gene>
<dbReference type="Proteomes" id="UP000235916">
    <property type="component" value="Unassembled WGS sequence"/>
</dbReference>
<dbReference type="EMBL" id="POSP01000003">
    <property type="protein sequence ID" value="PND38478.1"/>
    <property type="molecule type" value="Genomic_DNA"/>
</dbReference>